<dbReference type="Proteomes" id="UP000029014">
    <property type="component" value="Unassembled WGS sequence"/>
</dbReference>
<proteinExistence type="predicted"/>
<evidence type="ECO:0000313" key="2">
    <source>
        <dbReference type="EMBL" id="KFI71811.1"/>
    </source>
</evidence>
<feature type="transmembrane region" description="Helical" evidence="1">
    <location>
        <begin position="126"/>
        <end position="150"/>
    </location>
</feature>
<evidence type="ECO:0000256" key="1">
    <source>
        <dbReference type="SAM" id="Phobius"/>
    </source>
</evidence>
<name>A0A087BLB1_9BIFI</name>
<reference evidence="2 3" key="1">
    <citation type="submission" date="2014-03" db="EMBL/GenBank/DDBJ databases">
        <title>Genomics of Bifidobacteria.</title>
        <authorList>
            <person name="Ventura M."/>
            <person name="Milani C."/>
            <person name="Lugli G.A."/>
        </authorList>
    </citation>
    <scope>NUCLEOTIDE SEQUENCE [LARGE SCALE GENOMIC DNA]</scope>
    <source>
        <strain evidence="2 3">LMG 11592</strain>
    </source>
</reference>
<dbReference type="RefSeq" id="WP_022861739.1">
    <property type="nucleotide sequence ID" value="NZ_JGZD01000012.1"/>
</dbReference>
<organism evidence="2 3">
    <name type="scientific">Bifidobacterium minimum</name>
    <dbReference type="NCBI Taxonomy" id="1693"/>
    <lineage>
        <taxon>Bacteria</taxon>
        <taxon>Bacillati</taxon>
        <taxon>Actinomycetota</taxon>
        <taxon>Actinomycetes</taxon>
        <taxon>Bifidobacteriales</taxon>
        <taxon>Bifidobacteriaceae</taxon>
        <taxon>Bifidobacterium</taxon>
    </lineage>
</organism>
<keyword evidence="1" id="KW-0812">Transmembrane</keyword>
<dbReference type="AlphaFoldDB" id="A0A087BLB1"/>
<keyword evidence="1" id="KW-1133">Transmembrane helix</keyword>
<dbReference type="STRING" id="1693.BMIN_1476"/>
<sequence length="291" mass="30316">MNESVTGTGRGVPAHRGPGRVTFWGSLCAELLKLRGLVSTWVLMGLLMVGIPVVAAIVAAVVRFGGVSSTSSAVMFWTYFGSALGNMILVAGIFGVMAVTTEFTTRSIQSSLLAVPRRLTFMGSKLLAVGLYVMAAAFVGVTLGALSTLLVSGGAGLFDLSFRDLRLPVIVMLGGPAALVLVAIMAAGLGGVCRSTVGGVLALIGVFSILPTITAIAAVLLSKYQWMVMVFSCLPDQVFKTFLRGGAADTLSGSVSSSFTPNWWQSGIILVLWTVVFSAIGVMVVRRSDVK</sequence>
<dbReference type="eggNOG" id="ENOG5033CDT">
    <property type="taxonomic scope" value="Bacteria"/>
</dbReference>
<keyword evidence="3" id="KW-1185">Reference proteome</keyword>
<feature type="transmembrane region" description="Helical" evidence="1">
    <location>
        <begin position="170"/>
        <end position="193"/>
    </location>
</feature>
<accession>A0A087BLB1</accession>
<feature type="transmembrane region" description="Helical" evidence="1">
    <location>
        <begin position="76"/>
        <end position="99"/>
    </location>
</feature>
<evidence type="ECO:0000313" key="3">
    <source>
        <dbReference type="Proteomes" id="UP000029014"/>
    </source>
</evidence>
<comment type="caution">
    <text evidence="2">The sequence shown here is derived from an EMBL/GenBank/DDBJ whole genome shotgun (WGS) entry which is preliminary data.</text>
</comment>
<dbReference type="EMBL" id="JGZD01000012">
    <property type="protein sequence ID" value="KFI71811.1"/>
    <property type="molecule type" value="Genomic_DNA"/>
</dbReference>
<keyword evidence="1" id="KW-0472">Membrane</keyword>
<gene>
    <name evidence="2" type="ORF">BMIN_1476</name>
</gene>
<feature type="transmembrane region" description="Helical" evidence="1">
    <location>
        <begin position="263"/>
        <end position="285"/>
    </location>
</feature>
<feature type="transmembrane region" description="Helical" evidence="1">
    <location>
        <begin position="200"/>
        <end position="221"/>
    </location>
</feature>
<feature type="transmembrane region" description="Helical" evidence="1">
    <location>
        <begin position="41"/>
        <end position="64"/>
    </location>
</feature>
<protein>
    <submittedName>
        <fullName evidence="2">ABC transporter, integral membrane subunit</fullName>
    </submittedName>
</protein>